<proteinExistence type="inferred from homology"/>
<keyword evidence="9" id="KW-1185">Reference proteome</keyword>
<dbReference type="EMBL" id="BAAAYN010000019">
    <property type="protein sequence ID" value="GAA3387820.1"/>
    <property type="molecule type" value="Genomic_DNA"/>
</dbReference>
<feature type="transmembrane region" description="Helical" evidence="6">
    <location>
        <begin position="190"/>
        <end position="210"/>
    </location>
</feature>
<feature type="transmembrane region" description="Helical" evidence="6">
    <location>
        <begin position="280"/>
        <end position="297"/>
    </location>
</feature>
<gene>
    <name evidence="8" type="ORF">GCM10020369_31710</name>
</gene>
<keyword evidence="3 6" id="KW-0812">Transmembrane</keyword>
<feature type="domain" description="EamA" evidence="7">
    <location>
        <begin position="26"/>
        <end position="152"/>
    </location>
</feature>
<feature type="transmembrane region" description="Helical" evidence="6">
    <location>
        <begin position="136"/>
        <end position="156"/>
    </location>
</feature>
<dbReference type="Proteomes" id="UP001501676">
    <property type="component" value="Unassembled WGS sequence"/>
</dbReference>
<sequence length="321" mass="32557">MVNSVLTPPRVGPRLPAGGVAAASGATGMVFVGGSVAVSSLLVSSPLFTVQAVRYGLACVLLVVFAKLTRRHIHAPRGVEWLWLSGIAVPGLVVFNIALVYGSKHAEPAVLGVAVASVPVVMAAVGPLLEGARPTVRALVAALVVTAGAALVEGLGRSDAMGLMWAVVVFACEAGFTLLAIPVLRRHKPWGVSVHTTWMAALMFLAIGIVREGPTAVLRLGRTELVAIVYLSVAVTAVAFVLWYTCVTRLGSGRAGLLTGVAPVAAALSGVALGQPVPGVLVWVGIAVVGCGLALGLPSRSGPARPTVPGRAPTALHEAAV</sequence>
<feature type="transmembrane region" description="Helical" evidence="6">
    <location>
        <begin position="48"/>
        <end position="69"/>
    </location>
</feature>
<dbReference type="PANTHER" id="PTHR32322">
    <property type="entry name" value="INNER MEMBRANE TRANSPORTER"/>
    <property type="match status" value="1"/>
</dbReference>
<evidence type="ECO:0000256" key="4">
    <source>
        <dbReference type="ARBA" id="ARBA00022989"/>
    </source>
</evidence>
<feature type="transmembrane region" description="Helical" evidence="6">
    <location>
        <begin position="81"/>
        <end position="103"/>
    </location>
</feature>
<dbReference type="InterPro" id="IPR000620">
    <property type="entry name" value="EamA_dom"/>
</dbReference>
<dbReference type="RefSeq" id="WP_376981030.1">
    <property type="nucleotide sequence ID" value="NZ_BAAAYN010000019.1"/>
</dbReference>
<feature type="transmembrane region" description="Helical" evidence="6">
    <location>
        <begin position="256"/>
        <end position="274"/>
    </location>
</feature>
<evidence type="ECO:0000256" key="5">
    <source>
        <dbReference type="ARBA" id="ARBA00023136"/>
    </source>
</evidence>
<comment type="subcellular location">
    <subcellularLocation>
        <location evidence="1">Membrane</location>
        <topology evidence="1">Multi-pass membrane protein</topology>
    </subcellularLocation>
</comment>
<organism evidence="8 9">
    <name type="scientific">Cryptosporangium minutisporangium</name>
    <dbReference type="NCBI Taxonomy" id="113569"/>
    <lineage>
        <taxon>Bacteria</taxon>
        <taxon>Bacillati</taxon>
        <taxon>Actinomycetota</taxon>
        <taxon>Actinomycetes</taxon>
        <taxon>Cryptosporangiales</taxon>
        <taxon>Cryptosporangiaceae</taxon>
        <taxon>Cryptosporangium</taxon>
    </lineage>
</organism>
<reference evidence="9" key="1">
    <citation type="journal article" date="2019" name="Int. J. Syst. Evol. Microbiol.">
        <title>The Global Catalogue of Microorganisms (GCM) 10K type strain sequencing project: providing services to taxonomists for standard genome sequencing and annotation.</title>
        <authorList>
            <consortium name="The Broad Institute Genomics Platform"/>
            <consortium name="The Broad Institute Genome Sequencing Center for Infectious Disease"/>
            <person name="Wu L."/>
            <person name="Ma J."/>
        </authorList>
    </citation>
    <scope>NUCLEOTIDE SEQUENCE [LARGE SCALE GENOMIC DNA]</scope>
    <source>
        <strain evidence="9">JCM 9458</strain>
    </source>
</reference>
<evidence type="ECO:0000256" key="3">
    <source>
        <dbReference type="ARBA" id="ARBA00022692"/>
    </source>
</evidence>
<feature type="transmembrane region" description="Helical" evidence="6">
    <location>
        <begin position="225"/>
        <end position="244"/>
    </location>
</feature>
<feature type="domain" description="EamA" evidence="7">
    <location>
        <begin position="161"/>
        <end position="295"/>
    </location>
</feature>
<dbReference type="InterPro" id="IPR050638">
    <property type="entry name" value="AA-Vitamin_Transporters"/>
</dbReference>
<accession>A0ABP6SYE6</accession>
<feature type="transmembrane region" description="Helical" evidence="6">
    <location>
        <begin position="109"/>
        <end position="129"/>
    </location>
</feature>
<feature type="transmembrane region" description="Helical" evidence="6">
    <location>
        <begin position="20"/>
        <end position="42"/>
    </location>
</feature>
<keyword evidence="5 6" id="KW-0472">Membrane</keyword>
<evidence type="ECO:0000256" key="6">
    <source>
        <dbReference type="SAM" id="Phobius"/>
    </source>
</evidence>
<feature type="transmembrane region" description="Helical" evidence="6">
    <location>
        <begin position="162"/>
        <end position="183"/>
    </location>
</feature>
<comment type="caution">
    <text evidence="8">The sequence shown here is derived from an EMBL/GenBank/DDBJ whole genome shotgun (WGS) entry which is preliminary data.</text>
</comment>
<dbReference type="SUPFAM" id="SSF103481">
    <property type="entry name" value="Multidrug resistance efflux transporter EmrE"/>
    <property type="match status" value="2"/>
</dbReference>
<evidence type="ECO:0000313" key="8">
    <source>
        <dbReference type="EMBL" id="GAA3387820.1"/>
    </source>
</evidence>
<evidence type="ECO:0000256" key="1">
    <source>
        <dbReference type="ARBA" id="ARBA00004141"/>
    </source>
</evidence>
<protein>
    <submittedName>
        <fullName evidence="8">DMT family transporter</fullName>
    </submittedName>
</protein>
<keyword evidence="4 6" id="KW-1133">Transmembrane helix</keyword>
<dbReference type="PANTHER" id="PTHR32322:SF2">
    <property type="entry name" value="EAMA DOMAIN-CONTAINING PROTEIN"/>
    <property type="match status" value="1"/>
</dbReference>
<evidence type="ECO:0000256" key="2">
    <source>
        <dbReference type="ARBA" id="ARBA00007362"/>
    </source>
</evidence>
<comment type="similarity">
    <text evidence="2">Belongs to the EamA transporter family.</text>
</comment>
<name>A0ABP6SYE6_9ACTN</name>
<dbReference type="InterPro" id="IPR037185">
    <property type="entry name" value="EmrE-like"/>
</dbReference>
<evidence type="ECO:0000259" key="7">
    <source>
        <dbReference type="Pfam" id="PF00892"/>
    </source>
</evidence>
<evidence type="ECO:0000313" key="9">
    <source>
        <dbReference type="Proteomes" id="UP001501676"/>
    </source>
</evidence>
<dbReference type="Pfam" id="PF00892">
    <property type="entry name" value="EamA"/>
    <property type="match status" value="2"/>
</dbReference>